<reference evidence="6 7" key="1">
    <citation type="submission" date="2015-01" db="EMBL/GenBank/DDBJ databases">
        <title>The Genome Sequence of Exophiala oligosperma CBS72588.</title>
        <authorList>
            <consortium name="The Broad Institute Genomics Platform"/>
            <person name="Cuomo C."/>
            <person name="de Hoog S."/>
            <person name="Gorbushina A."/>
            <person name="Stielow B."/>
            <person name="Teixiera M."/>
            <person name="Abouelleil A."/>
            <person name="Chapman S.B."/>
            <person name="Priest M."/>
            <person name="Young S.K."/>
            <person name="Wortman J."/>
            <person name="Nusbaum C."/>
            <person name="Birren B."/>
        </authorList>
    </citation>
    <scope>NUCLEOTIDE SEQUENCE [LARGE SCALE GENOMIC DNA]</scope>
    <source>
        <strain evidence="6 7">CBS 72588</strain>
    </source>
</reference>
<dbReference type="InterPro" id="IPR036188">
    <property type="entry name" value="FAD/NAD-bd_sf"/>
</dbReference>
<keyword evidence="7" id="KW-1185">Reference proteome</keyword>
<dbReference type="AlphaFoldDB" id="A0A0D2D6T1"/>
<dbReference type="PANTHER" id="PTHR42877">
    <property type="entry name" value="L-ORNITHINE N(5)-MONOOXYGENASE-RELATED"/>
    <property type="match status" value="1"/>
</dbReference>
<dbReference type="GO" id="GO:0004499">
    <property type="term" value="F:N,N-dimethylaniline monooxygenase activity"/>
    <property type="evidence" value="ECO:0007669"/>
    <property type="project" value="InterPro"/>
</dbReference>
<comment type="similarity">
    <text evidence="2">Belongs to the FAD-binding monooxygenase family.</text>
</comment>
<dbReference type="Proteomes" id="UP000053342">
    <property type="component" value="Unassembled WGS sequence"/>
</dbReference>
<dbReference type="InterPro" id="IPR020946">
    <property type="entry name" value="Flavin_mOase-like"/>
</dbReference>
<evidence type="ECO:0000256" key="1">
    <source>
        <dbReference type="ARBA" id="ARBA00001974"/>
    </source>
</evidence>
<name>A0A0D2D6T1_9EURO</name>
<dbReference type="Pfam" id="PF00743">
    <property type="entry name" value="FMO-like"/>
    <property type="match status" value="1"/>
</dbReference>
<organism evidence="6 7">
    <name type="scientific">Exophiala oligosperma</name>
    <dbReference type="NCBI Taxonomy" id="215243"/>
    <lineage>
        <taxon>Eukaryota</taxon>
        <taxon>Fungi</taxon>
        <taxon>Dikarya</taxon>
        <taxon>Ascomycota</taxon>
        <taxon>Pezizomycotina</taxon>
        <taxon>Eurotiomycetes</taxon>
        <taxon>Chaetothyriomycetidae</taxon>
        <taxon>Chaetothyriales</taxon>
        <taxon>Herpotrichiellaceae</taxon>
        <taxon>Exophiala</taxon>
    </lineage>
</organism>
<evidence type="ECO:0008006" key="8">
    <source>
        <dbReference type="Google" id="ProtNLM"/>
    </source>
</evidence>
<proteinExistence type="inferred from homology"/>
<dbReference type="GO" id="GO:0050661">
    <property type="term" value="F:NADP binding"/>
    <property type="evidence" value="ECO:0007669"/>
    <property type="project" value="InterPro"/>
</dbReference>
<dbReference type="OrthoDB" id="4130824at2759"/>
<evidence type="ECO:0000256" key="3">
    <source>
        <dbReference type="ARBA" id="ARBA00022630"/>
    </source>
</evidence>
<dbReference type="GO" id="GO:0050660">
    <property type="term" value="F:flavin adenine dinucleotide binding"/>
    <property type="evidence" value="ECO:0007669"/>
    <property type="project" value="InterPro"/>
</dbReference>
<keyword evidence="5" id="KW-0560">Oxidoreductase</keyword>
<accession>A0A0D2D6T1</accession>
<dbReference type="EMBL" id="KN847342">
    <property type="protein sequence ID" value="KIW38095.1"/>
    <property type="molecule type" value="Genomic_DNA"/>
</dbReference>
<evidence type="ECO:0000256" key="4">
    <source>
        <dbReference type="ARBA" id="ARBA00022827"/>
    </source>
</evidence>
<dbReference type="SUPFAM" id="SSF51905">
    <property type="entry name" value="FAD/NAD(P)-binding domain"/>
    <property type="match status" value="3"/>
</dbReference>
<keyword evidence="4" id="KW-0274">FAD</keyword>
<protein>
    <recommendedName>
        <fullName evidence="8">L-ornithine N(5)-monooxygenase</fullName>
    </recommendedName>
</protein>
<dbReference type="VEuPathDB" id="FungiDB:PV06_10062"/>
<keyword evidence="3" id="KW-0285">Flavoprotein</keyword>
<evidence type="ECO:0000256" key="2">
    <source>
        <dbReference type="ARBA" id="ARBA00010139"/>
    </source>
</evidence>
<dbReference type="HOGENOM" id="CLU_006937_6_1_1"/>
<dbReference type="PANTHER" id="PTHR42877:SF7">
    <property type="entry name" value="FLAVIN-BINDING MONOOXYGENASE-RELATED"/>
    <property type="match status" value="1"/>
</dbReference>
<comment type="cofactor">
    <cofactor evidence="1">
        <name>FAD</name>
        <dbReference type="ChEBI" id="CHEBI:57692"/>
    </cofactor>
</comment>
<evidence type="ECO:0000256" key="5">
    <source>
        <dbReference type="ARBA" id="ARBA00023002"/>
    </source>
</evidence>
<gene>
    <name evidence="6" type="ORF">PV06_10062</name>
</gene>
<dbReference type="RefSeq" id="XP_016258311.1">
    <property type="nucleotide sequence ID" value="XM_016411557.1"/>
</dbReference>
<evidence type="ECO:0000313" key="6">
    <source>
        <dbReference type="EMBL" id="KIW38095.1"/>
    </source>
</evidence>
<evidence type="ECO:0000313" key="7">
    <source>
        <dbReference type="Proteomes" id="UP000053342"/>
    </source>
</evidence>
<sequence length="568" mass="63298">MIMASADKSKFQFQDRPVDQGREIRALIIGAGVSGIGTYIRLKQYVPNIKITIVEKNPSVGGTWYENRYPGVACDIPSAVYQYTFEPNTQWSKYFSPGAEIQDYVKGVARKYGVSENVHYNSKVTGATWDQDVGVWNVELETSSADGVKSRQSLETEVVISATGLLNKWKWPSIAGLDKFQGKLLHSADWDSSWDWTDRKVALIGCGSSAIQILPKLQAKASAVYNFARGGTWISQPFGGSFTTDTIAKGDEPGNYTYTAEELHRFANDKEYYKTFRKSMERFINMDYPCLFPGSPEEIAGTEAIMSNMKTKLASKPEVYAALKPKFVPGCRRLTPGPGYLEALTQDNVDFITTPIEKVTENGILTSDGKEYQVDAIACATGFDTSFMPRFPIVGRDGVSVADAWSHHASAYMSHSVPGFPNYFFTGGPNSATGGGSLLIIFESIIGYVVKAVQKLSREHLRSIEVKPAALDSWNRYLDVYFPRTVHVDDCTSWYKVNGKITGLWPGSSLHARATLETPRWEDYEYESIPGHDSLEWLGNGWTIADRERGDLSFYLDEVDYPPVPEHK</sequence>
<dbReference type="Gene3D" id="3.50.50.60">
    <property type="entry name" value="FAD/NAD(P)-binding domain"/>
    <property type="match status" value="2"/>
</dbReference>
<dbReference type="GeneID" id="27362136"/>
<dbReference type="InterPro" id="IPR051209">
    <property type="entry name" value="FAD-bind_Monooxygenase_sf"/>
</dbReference>